<dbReference type="PANTHER" id="PTHR42901:SF1">
    <property type="entry name" value="ALCOHOL DEHYDROGENASE"/>
    <property type="match status" value="1"/>
</dbReference>
<name>A0A382EP73_9ZZZZ</name>
<dbReference type="GO" id="GO:0016491">
    <property type="term" value="F:oxidoreductase activity"/>
    <property type="evidence" value="ECO:0007669"/>
    <property type="project" value="UniProtKB-KW"/>
</dbReference>
<evidence type="ECO:0000313" key="3">
    <source>
        <dbReference type="EMBL" id="SVB51964.1"/>
    </source>
</evidence>
<dbReference type="PRINTS" id="PR00081">
    <property type="entry name" value="GDHRDH"/>
</dbReference>
<dbReference type="Pfam" id="PF00106">
    <property type="entry name" value="adh_short"/>
    <property type="match status" value="1"/>
</dbReference>
<feature type="non-terminal residue" evidence="3">
    <location>
        <position position="230"/>
    </location>
</feature>
<dbReference type="EMBL" id="UINC01045326">
    <property type="protein sequence ID" value="SVB51964.1"/>
    <property type="molecule type" value="Genomic_DNA"/>
</dbReference>
<evidence type="ECO:0000256" key="2">
    <source>
        <dbReference type="ARBA" id="ARBA00023002"/>
    </source>
</evidence>
<evidence type="ECO:0000256" key="1">
    <source>
        <dbReference type="ARBA" id="ARBA00006484"/>
    </source>
</evidence>
<dbReference type="PANTHER" id="PTHR42901">
    <property type="entry name" value="ALCOHOL DEHYDROGENASE"/>
    <property type="match status" value="1"/>
</dbReference>
<dbReference type="NCBIfam" id="NF006509">
    <property type="entry name" value="PRK08945.1"/>
    <property type="match status" value="1"/>
</dbReference>
<reference evidence="3" key="1">
    <citation type="submission" date="2018-05" db="EMBL/GenBank/DDBJ databases">
        <authorList>
            <person name="Lanie J.A."/>
            <person name="Ng W.-L."/>
            <person name="Kazmierczak K.M."/>
            <person name="Andrzejewski T.M."/>
            <person name="Davidsen T.M."/>
            <person name="Wayne K.J."/>
            <person name="Tettelin H."/>
            <person name="Glass J.I."/>
            <person name="Rusch D."/>
            <person name="Podicherti R."/>
            <person name="Tsui H.-C.T."/>
            <person name="Winkler M.E."/>
        </authorList>
    </citation>
    <scope>NUCLEOTIDE SEQUENCE</scope>
</reference>
<dbReference type="PROSITE" id="PS00061">
    <property type="entry name" value="ADH_SHORT"/>
    <property type="match status" value="1"/>
</dbReference>
<proteinExistence type="inferred from homology"/>
<dbReference type="InterPro" id="IPR020904">
    <property type="entry name" value="Sc_DH/Rdtase_CS"/>
</dbReference>
<dbReference type="InterPro" id="IPR002347">
    <property type="entry name" value="SDR_fam"/>
</dbReference>
<gene>
    <name evidence="3" type="ORF">METZ01_LOCUS204818</name>
</gene>
<dbReference type="AlphaFoldDB" id="A0A382EP73"/>
<dbReference type="SUPFAM" id="SSF51735">
    <property type="entry name" value="NAD(P)-binding Rossmann-fold domains"/>
    <property type="match status" value="1"/>
</dbReference>
<protein>
    <recommendedName>
        <fullName evidence="4">YciK family oxidoreductase</fullName>
    </recommendedName>
</protein>
<sequence>MLKDKIILVTGAGDGIGRSAAISYASQGATVILLGKTKAKLEKVYDEIEKHGYPTPSISLMDLLVADANDYQELIDNLLTEFNKLDGLLLNAAILGDRSPIEQYDVQKWVETIHINLTSQFILVKTLLPALKKSGNASVVFTSSGVGKIGKAFWGAYSVSKFGLEGLCQILAEEFDNDSSIRFNCINPGAVRTKMRQTAYPLENPEDLPTPEEVMEKYLWLMSEASKNIS</sequence>
<organism evidence="3">
    <name type="scientific">marine metagenome</name>
    <dbReference type="NCBI Taxonomy" id="408172"/>
    <lineage>
        <taxon>unclassified sequences</taxon>
        <taxon>metagenomes</taxon>
        <taxon>ecological metagenomes</taxon>
    </lineage>
</organism>
<dbReference type="Gene3D" id="3.40.50.720">
    <property type="entry name" value="NAD(P)-binding Rossmann-like Domain"/>
    <property type="match status" value="1"/>
</dbReference>
<dbReference type="InterPro" id="IPR036291">
    <property type="entry name" value="NAD(P)-bd_dom_sf"/>
</dbReference>
<evidence type="ECO:0008006" key="4">
    <source>
        <dbReference type="Google" id="ProtNLM"/>
    </source>
</evidence>
<accession>A0A382EP73</accession>
<comment type="similarity">
    <text evidence="1">Belongs to the short-chain dehydrogenases/reductases (SDR) family.</text>
</comment>
<keyword evidence="2" id="KW-0560">Oxidoreductase</keyword>